<comment type="subcellular location">
    <subcellularLocation>
        <location evidence="1">Cell membrane</location>
        <topology evidence="1">Multi-pass membrane protein</topology>
    </subcellularLocation>
</comment>
<proteinExistence type="predicted"/>
<keyword evidence="2" id="KW-1003">Cell membrane</keyword>
<dbReference type="PANTHER" id="PTHR38825:SF1">
    <property type="entry name" value="TRANSPORTER, LYSE FAMILY"/>
    <property type="match status" value="1"/>
</dbReference>
<feature type="transmembrane region" description="Helical" evidence="6">
    <location>
        <begin position="49"/>
        <end position="67"/>
    </location>
</feature>
<dbReference type="GO" id="GO:0006865">
    <property type="term" value="P:amino acid transport"/>
    <property type="evidence" value="ECO:0007669"/>
    <property type="project" value="InterPro"/>
</dbReference>
<organism evidence="7 8">
    <name type="scientific">Selenihalanaerobacter shriftii</name>
    <dbReference type="NCBI Taxonomy" id="142842"/>
    <lineage>
        <taxon>Bacteria</taxon>
        <taxon>Bacillati</taxon>
        <taxon>Bacillota</taxon>
        <taxon>Clostridia</taxon>
        <taxon>Halanaerobiales</taxon>
        <taxon>Halobacteroidaceae</taxon>
        <taxon>Selenihalanaerobacter</taxon>
    </lineage>
</organism>
<evidence type="ECO:0000256" key="1">
    <source>
        <dbReference type="ARBA" id="ARBA00004651"/>
    </source>
</evidence>
<name>A0A1T4NFT5_9FIRM</name>
<evidence type="ECO:0000256" key="6">
    <source>
        <dbReference type="SAM" id="Phobius"/>
    </source>
</evidence>
<protein>
    <submittedName>
        <fullName evidence="7">Threonine/homoserine/homoserine lactone efflux protein</fullName>
    </submittedName>
</protein>
<dbReference type="PANTHER" id="PTHR38825">
    <property type="entry name" value="LYSINE EXPORTER PROTEIN (LYSE/YGGA)"/>
    <property type="match status" value="1"/>
</dbReference>
<dbReference type="OrthoDB" id="9784202at2"/>
<dbReference type="GO" id="GO:0005886">
    <property type="term" value="C:plasma membrane"/>
    <property type="evidence" value="ECO:0007669"/>
    <property type="project" value="UniProtKB-SubCell"/>
</dbReference>
<feature type="transmembrane region" description="Helical" evidence="6">
    <location>
        <begin position="73"/>
        <end position="91"/>
    </location>
</feature>
<accession>A0A1T4NFT5</accession>
<reference evidence="8" key="1">
    <citation type="submission" date="2017-02" db="EMBL/GenBank/DDBJ databases">
        <authorList>
            <person name="Varghese N."/>
            <person name="Submissions S."/>
        </authorList>
    </citation>
    <scope>NUCLEOTIDE SEQUENCE [LARGE SCALE GENOMIC DNA]</scope>
    <source>
        <strain evidence="8">ATCC BAA-73</strain>
    </source>
</reference>
<evidence type="ECO:0000256" key="5">
    <source>
        <dbReference type="ARBA" id="ARBA00023136"/>
    </source>
</evidence>
<feature type="transmembrane region" description="Helical" evidence="6">
    <location>
        <begin position="187"/>
        <end position="208"/>
    </location>
</feature>
<evidence type="ECO:0000313" key="7">
    <source>
        <dbReference type="EMBL" id="SJZ78231.1"/>
    </source>
</evidence>
<sequence length="214" mass="23008">MELDTLFITALIIGFSGAMMPGPLLTATVNESYHKGASAGPRIILGHSILELLLIIGLIMGLGSFLVLSSVKITISIVGGLFLLWMGIGIIKDAGFSKVKLELAAVGSNKSLQPEAIGVLTSISNPYWTIWWATIGLGYVTMAWEQGIIGLIVFYLGHISADFIWYTGVSFGIASGKEMLSDNIYRIILLICGVFLVGLSLYFIYLGVKPLGIF</sequence>
<gene>
    <name evidence="7" type="ORF">SAMN02745118_01805</name>
</gene>
<keyword evidence="4 6" id="KW-1133">Transmembrane helix</keyword>
<evidence type="ECO:0000313" key="8">
    <source>
        <dbReference type="Proteomes" id="UP000190625"/>
    </source>
</evidence>
<keyword evidence="5 6" id="KW-0472">Membrane</keyword>
<dbReference type="Proteomes" id="UP000190625">
    <property type="component" value="Unassembled WGS sequence"/>
</dbReference>
<dbReference type="Pfam" id="PF01810">
    <property type="entry name" value="LysE"/>
    <property type="match status" value="1"/>
</dbReference>
<dbReference type="EMBL" id="FUWM01000014">
    <property type="protein sequence ID" value="SJZ78231.1"/>
    <property type="molecule type" value="Genomic_DNA"/>
</dbReference>
<evidence type="ECO:0000256" key="2">
    <source>
        <dbReference type="ARBA" id="ARBA00022475"/>
    </source>
</evidence>
<dbReference type="STRING" id="142842.SAMN02745118_01805"/>
<dbReference type="InterPro" id="IPR001123">
    <property type="entry name" value="LeuE-type"/>
</dbReference>
<feature type="transmembrane region" description="Helical" evidence="6">
    <location>
        <begin position="6"/>
        <end position="29"/>
    </location>
</feature>
<dbReference type="AlphaFoldDB" id="A0A1T4NFT5"/>
<evidence type="ECO:0000256" key="3">
    <source>
        <dbReference type="ARBA" id="ARBA00022692"/>
    </source>
</evidence>
<keyword evidence="8" id="KW-1185">Reference proteome</keyword>
<evidence type="ECO:0000256" key="4">
    <source>
        <dbReference type="ARBA" id="ARBA00022989"/>
    </source>
</evidence>
<keyword evidence="3 6" id="KW-0812">Transmembrane</keyword>
<dbReference type="RefSeq" id="WP_078810260.1">
    <property type="nucleotide sequence ID" value="NZ_FUWM01000014.1"/>
</dbReference>